<keyword evidence="12 15" id="KW-0413">Isomerase</keyword>
<evidence type="ECO:0000256" key="3">
    <source>
        <dbReference type="ARBA" id="ARBA00022741"/>
    </source>
</evidence>
<dbReference type="GO" id="GO:0005524">
    <property type="term" value="F:ATP binding"/>
    <property type="evidence" value="ECO:0007669"/>
    <property type="project" value="UniProtKB-UniRule"/>
</dbReference>
<feature type="compositionally biased region" description="Polar residues" evidence="16">
    <location>
        <begin position="1"/>
        <end position="29"/>
    </location>
</feature>
<feature type="binding site" evidence="15">
    <location>
        <begin position="304"/>
        <end position="311"/>
    </location>
    <ligand>
        <name>ATP</name>
        <dbReference type="ChEBI" id="CHEBI:30616"/>
    </ligand>
</feature>
<evidence type="ECO:0000256" key="11">
    <source>
        <dbReference type="ARBA" id="ARBA00023204"/>
    </source>
</evidence>
<evidence type="ECO:0000259" key="17">
    <source>
        <dbReference type="SMART" id="SM00382"/>
    </source>
</evidence>
<evidence type="ECO:0000313" key="18">
    <source>
        <dbReference type="EMBL" id="CCG81646.1"/>
    </source>
</evidence>
<evidence type="ECO:0000256" key="12">
    <source>
        <dbReference type="ARBA" id="ARBA00023235"/>
    </source>
</evidence>
<dbReference type="AlphaFoldDB" id="R4XBB5"/>
<dbReference type="SMART" id="SM00382">
    <property type="entry name" value="AAA"/>
    <property type="match status" value="1"/>
</dbReference>
<sequence length="821" mass="91029">MFQRAATSAAPQPKSQSYQNQPFRLSQPCTAPARTLPPLSPQKSSVINARTGPESIVIPSATAKRKYSLLAAINDNTSTKYAARVETPDVASAVYFNEDDFDDDMNFDFDTTLDKSEINAHVSSPAISWPPSSYPTRSPINLDQKKADRAESVIDVTKAQELDRSSEGQFQTRSMPSPTPSLVKKPRTLPWLVSSASQTMRGPIAMQKRPASTAVASKEEEIETDEVAPLVIRPDPYNMTHSAVKAAIKGRGRKRETDDKPAPALSLPVHKTSQVKEVAKVFLSAEQRGVIEMLKTGKSVFFTGSAGTGKSVLLRSAIQELRQKHKKLETVAVTASTGLAACNIGGITLHSFAGVGLGRESVAEMIKKVKRNKKNLTRWLKTKVLIVDEISMVDADFFDKLEAVARKLRANDKPWGGIQLVATGDFFQLPPVPDSGKVSKFAFEAEKWGSLDATIQLTTVFRQKDEEFVEMLNQMRTGSLSARTISNFKELSRPLNFNDGIIPTELFPTRNEVENANALRMRQLPGSIYSYEADDSGSILDTVQRTKLLANCMAPARLDLKKGAQVMLIKNRDDGLVNGSLGVVIGFMNEKTYTYATEGGEAEFDESVLRDSPWTDAELEVMSQTPAGQRKFLKLKQMQDTAATQRCWPLVRFKSPNGGQDMTQLMSPESWKIELPNGDVQACRKQVPLILAYAISIHKAQGQTIERVKVDLGKVFEKGQAYVALSRAVSKEGLQVLRFDVKRVMAHPKVSAFYRELMAASDAVEVYKKDYIKPERETKNEIFDDKDDFDNLMTTQEVFSQIKREPLKAYAKSKAMVGRMM</sequence>
<keyword evidence="5 15" id="KW-0378">Hydrolase</keyword>
<dbReference type="GO" id="GO:0006310">
    <property type="term" value="P:DNA recombination"/>
    <property type="evidence" value="ECO:0007669"/>
    <property type="project" value="UniProtKB-UniRule"/>
</dbReference>
<dbReference type="eggNOG" id="KOG0987">
    <property type="taxonomic scope" value="Eukaryota"/>
</dbReference>
<comment type="caution">
    <text evidence="18">The sequence shown here is derived from an EMBL/GenBank/DDBJ whole genome shotgun (WGS) entry which is preliminary data.</text>
</comment>
<dbReference type="EMBL" id="CAHR02000052">
    <property type="protein sequence ID" value="CCG81646.1"/>
    <property type="molecule type" value="Genomic_DNA"/>
</dbReference>
<dbReference type="PANTHER" id="PTHR47642">
    <property type="entry name" value="ATP-DEPENDENT DNA HELICASE"/>
    <property type="match status" value="1"/>
</dbReference>
<dbReference type="InterPro" id="IPR051055">
    <property type="entry name" value="PIF1_helicase"/>
</dbReference>
<evidence type="ECO:0000256" key="14">
    <source>
        <dbReference type="ARBA" id="ARBA00048954"/>
    </source>
</evidence>
<dbReference type="FunFam" id="3.40.50.300:FF:001226">
    <property type="entry name" value="ATP-dependent DNA helicase PIF1"/>
    <property type="match status" value="1"/>
</dbReference>
<dbReference type="Gene3D" id="3.40.50.300">
    <property type="entry name" value="P-loop containing nucleotide triphosphate hydrolases"/>
    <property type="match status" value="2"/>
</dbReference>
<evidence type="ECO:0000256" key="10">
    <source>
        <dbReference type="ARBA" id="ARBA00023172"/>
    </source>
</evidence>
<keyword evidence="4 15" id="KW-0227">DNA damage</keyword>
<feature type="compositionally biased region" description="Polar residues" evidence="16">
    <location>
        <begin position="167"/>
        <end position="176"/>
    </location>
</feature>
<dbReference type="InterPro" id="IPR049163">
    <property type="entry name" value="Pif1-like_2B_dom"/>
</dbReference>
<dbReference type="HAMAP" id="MF_03176">
    <property type="entry name" value="PIF1"/>
    <property type="match status" value="1"/>
</dbReference>
<comment type="function">
    <text evidence="15">DNA-dependent ATPase and 5'-3' DNA helicase required for the maintenance of both mitochondrial and nuclear genome stability.</text>
</comment>
<organism evidence="18 19">
    <name type="scientific">Taphrina deformans (strain PYCC 5710 / ATCC 11124 / CBS 356.35 / IMI 108563 / JCM 9778 / NBRC 8474)</name>
    <name type="common">Peach leaf curl fungus</name>
    <name type="synonym">Lalaria deformans</name>
    <dbReference type="NCBI Taxonomy" id="1097556"/>
    <lineage>
        <taxon>Eukaryota</taxon>
        <taxon>Fungi</taxon>
        <taxon>Dikarya</taxon>
        <taxon>Ascomycota</taxon>
        <taxon>Taphrinomycotina</taxon>
        <taxon>Taphrinomycetes</taxon>
        <taxon>Taphrinales</taxon>
        <taxon>Taphrinaceae</taxon>
        <taxon>Taphrina</taxon>
    </lineage>
</organism>
<dbReference type="VEuPathDB" id="FungiDB:TAPDE_001459"/>
<dbReference type="GO" id="GO:0016887">
    <property type="term" value="F:ATP hydrolysis activity"/>
    <property type="evidence" value="ECO:0007669"/>
    <property type="project" value="RHEA"/>
</dbReference>
<dbReference type="GO" id="GO:0003697">
    <property type="term" value="F:single-stranded DNA binding"/>
    <property type="evidence" value="ECO:0007669"/>
    <property type="project" value="UniProtKB-ARBA"/>
</dbReference>
<keyword evidence="11 15" id="KW-0234">DNA repair</keyword>
<dbReference type="EC" id="5.6.2.3" evidence="15"/>
<keyword evidence="7 15" id="KW-0067">ATP-binding</keyword>
<dbReference type="GO" id="GO:0005730">
    <property type="term" value="C:nucleolus"/>
    <property type="evidence" value="ECO:0007669"/>
    <property type="project" value="UniProtKB-SubCell"/>
</dbReference>
<comment type="catalytic activity">
    <reaction evidence="14 15">
        <text>ATP + H2O = ADP + phosphate + H(+)</text>
        <dbReference type="Rhea" id="RHEA:13065"/>
        <dbReference type="ChEBI" id="CHEBI:15377"/>
        <dbReference type="ChEBI" id="CHEBI:15378"/>
        <dbReference type="ChEBI" id="CHEBI:30616"/>
        <dbReference type="ChEBI" id="CHEBI:43474"/>
        <dbReference type="ChEBI" id="CHEBI:456216"/>
        <dbReference type="EC" id="5.6.2.3"/>
    </reaction>
</comment>
<dbReference type="Pfam" id="PF05970">
    <property type="entry name" value="PIF1"/>
    <property type="match status" value="1"/>
</dbReference>
<evidence type="ECO:0000256" key="9">
    <source>
        <dbReference type="ARBA" id="ARBA00023128"/>
    </source>
</evidence>
<evidence type="ECO:0000256" key="15">
    <source>
        <dbReference type="HAMAP-Rule" id="MF_03176"/>
    </source>
</evidence>
<dbReference type="CDD" id="cd18809">
    <property type="entry name" value="SF1_C_RecD"/>
    <property type="match status" value="1"/>
</dbReference>
<evidence type="ECO:0000256" key="1">
    <source>
        <dbReference type="ARBA" id="ARBA00001946"/>
    </source>
</evidence>
<dbReference type="InterPro" id="IPR027417">
    <property type="entry name" value="P-loop_NTPase"/>
</dbReference>
<evidence type="ECO:0000313" key="19">
    <source>
        <dbReference type="Proteomes" id="UP000013776"/>
    </source>
</evidence>
<dbReference type="OrthoDB" id="432234at2759"/>
<evidence type="ECO:0000256" key="8">
    <source>
        <dbReference type="ARBA" id="ARBA00023125"/>
    </source>
</evidence>
<name>R4XBB5_TAPDE</name>
<feature type="domain" description="AAA+ ATPase" evidence="17">
    <location>
        <begin position="296"/>
        <end position="564"/>
    </location>
</feature>
<keyword evidence="6 15" id="KW-0347">Helicase</keyword>
<evidence type="ECO:0000256" key="4">
    <source>
        <dbReference type="ARBA" id="ARBA00022763"/>
    </source>
</evidence>
<protein>
    <recommendedName>
        <fullName evidence="15">ATP-dependent DNA helicase PIF1</fullName>
        <ecNumber evidence="15">5.6.2.3</ecNumber>
    </recommendedName>
    <alternativeName>
        <fullName evidence="15">DNA 5'-3' helicase PIF1</fullName>
    </alternativeName>
    <alternativeName>
        <fullName evidence="15">DNA repair and recombination helicase PIF1</fullName>
    </alternativeName>
</protein>
<feature type="DNA-binding region" evidence="15">
    <location>
        <begin position="720"/>
        <end position="739"/>
    </location>
</feature>
<evidence type="ECO:0000256" key="2">
    <source>
        <dbReference type="ARBA" id="ARBA00004604"/>
    </source>
</evidence>
<dbReference type="GO" id="GO:0005739">
    <property type="term" value="C:mitochondrion"/>
    <property type="evidence" value="ECO:0007669"/>
    <property type="project" value="UniProtKB-SubCell"/>
</dbReference>
<gene>
    <name evidence="15" type="primary">PIF1</name>
    <name evidence="18" type="ORF">TAPDE_001459</name>
</gene>
<comment type="similarity">
    <text evidence="15">Belongs to the helicase family. PIF1 subfamily.</text>
</comment>
<keyword evidence="3 15" id="KW-0547">Nucleotide-binding</keyword>
<keyword evidence="9 15" id="KW-0496">Mitochondrion</keyword>
<accession>R4XBB5</accession>
<proteinExistence type="inferred from homology"/>
<reference evidence="18 19" key="1">
    <citation type="journal article" date="2013" name="MBio">
        <title>Genome sequencing of the plant pathogen Taphrina deformans, the causal agent of peach leaf curl.</title>
        <authorList>
            <person name="Cisse O.H."/>
            <person name="Almeida J.M.G.C.F."/>
            <person name="Fonseca A."/>
            <person name="Kumar A.A."/>
            <person name="Salojaervi J."/>
            <person name="Overmyer K."/>
            <person name="Hauser P.M."/>
            <person name="Pagni M."/>
        </authorList>
    </citation>
    <scope>NUCLEOTIDE SEQUENCE [LARGE SCALE GENOMIC DNA]</scope>
    <source>
        <strain evidence="19">PYCC 5710 / ATCC 11124 / CBS 356.35 / IMI 108563 / JCM 9778 / NBRC 8474</strain>
    </source>
</reference>
<evidence type="ECO:0000256" key="13">
    <source>
        <dbReference type="ARBA" id="ARBA00023242"/>
    </source>
</evidence>
<evidence type="ECO:0000256" key="7">
    <source>
        <dbReference type="ARBA" id="ARBA00022840"/>
    </source>
</evidence>
<dbReference type="PANTHER" id="PTHR47642:SF5">
    <property type="entry name" value="ATP-DEPENDENT DNA HELICASE"/>
    <property type="match status" value="1"/>
</dbReference>
<keyword evidence="19" id="KW-1185">Reference proteome</keyword>
<dbReference type="InterPro" id="IPR003593">
    <property type="entry name" value="AAA+_ATPase"/>
</dbReference>
<dbReference type="GO" id="GO:0006281">
    <property type="term" value="P:DNA repair"/>
    <property type="evidence" value="ECO:0007669"/>
    <property type="project" value="UniProtKB-UniRule"/>
</dbReference>
<dbReference type="Proteomes" id="UP000013776">
    <property type="component" value="Unassembled WGS sequence"/>
</dbReference>
<keyword evidence="13 15" id="KW-0539">Nucleus</keyword>
<feature type="region of interest" description="Disordered" evidence="16">
    <location>
        <begin position="1"/>
        <end position="46"/>
    </location>
</feature>
<dbReference type="Pfam" id="PF21530">
    <property type="entry name" value="Pif1_2B_dom"/>
    <property type="match status" value="1"/>
</dbReference>
<dbReference type="CDD" id="cd18037">
    <property type="entry name" value="DEXSc_Pif1_like"/>
    <property type="match status" value="1"/>
</dbReference>
<dbReference type="SUPFAM" id="SSF52540">
    <property type="entry name" value="P-loop containing nucleoside triphosphate hydrolases"/>
    <property type="match status" value="2"/>
</dbReference>
<comment type="subcellular location">
    <subcellularLocation>
        <location evidence="2">Nucleus</location>
        <location evidence="2">Nucleolus</location>
    </subcellularLocation>
    <subcellularLocation>
        <location evidence="15">Nucleus</location>
    </subcellularLocation>
    <subcellularLocation>
        <location evidence="15">Mitochondrion</location>
    </subcellularLocation>
</comment>
<evidence type="ECO:0000256" key="5">
    <source>
        <dbReference type="ARBA" id="ARBA00022801"/>
    </source>
</evidence>
<evidence type="ECO:0000256" key="16">
    <source>
        <dbReference type="SAM" id="MobiDB-lite"/>
    </source>
</evidence>
<keyword evidence="8 15" id="KW-0238">DNA-binding</keyword>
<evidence type="ECO:0000256" key="6">
    <source>
        <dbReference type="ARBA" id="ARBA00022806"/>
    </source>
</evidence>
<feature type="region of interest" description="Disordered" evidence="16">
    <location>
        <begin position="160"/>
        <end position="185"/>
    </location>
</feature>
<dbReference type="STRING" id="1097556.R4XBB5"/>
<dbReference type="GO" id="GO:0000723">
    <property type="term" value="P:telomere maintenance"/>
    <property type="evidence" value="ECO:0007669"/>
    <property type="project" value="InterPro"/>
</dbReference>
<keyword evidence="10 15" id="KW-0233">DNA recombination</keyword>
<comment type="cofactor">
    <cofactor evidence="1 15">
        <name>Mg(2+)</name>
        <dbReference type="ChEBI" id="CHEBI:18420"/>
    </cofactor>
</comment>
<dbReference type="GO" id="GO:0043139">
    <property type="term" value="F:5'-3' DNA helicase activity"/>
    <property type="evidence" value="ECO:0007669"/>
    <property type="project" value="UniProtKB-UniRule"/>
</dbReference>
<comment type="subunit">
    <text evidence="15">Monomer.</text>
</comment>
<dbReference type="InterPro" id="IPR048293">
    <property type="entry name" value="PIF1_RRM3_pfh1"/>
</dbReference>
<dbReference type="InterPro" id="IPR010285">
    <property type="entry name" value="DNA_helicase_pif1-like_DEAD"/>
</dbReference>